<name>A0A444Y7T8_ARAHY</name>
<dbReference type="EMBL" id="SDMP01000018">
    <property type="protein sequence ID" value="RYQ98008.1"/>
    <property type="molecule type" value="Genomic_DNA"/>
</dbReference>
<feature type="compositionally biased region" description="Basic and acidic residues" evidence="1">
    <location>
        <begin position="60"/>
        <end position="88"/>
    </location>
</feature>
<feature type="signal peptide" evidence="3">
    <location>
        <begin position="1"/>
        <end position="23"/>
    </location>
</feature>
<proteinExistence type="predicted"/>
<keyword evidence="2" id="KW-0472">Membrane</keyword>
<reference evidence="4 5" key="1">
    <citation type="submission" date="2019-01" db="EMBL/GenBank/DDBJ databases">
        <title>Sequencing of cultivated peanut Arachis hypogaea provides insights into genome evolution and oil improvement.</title>
        <authorList>
            <person name="Chen X."/>
        </authorList>
    </citation>
    <scope>NUCLEOTIDE SEQUENCE [LARGE SCALE GENOMIC DNA]</scope>
    <source>
        <strain evidence="5">cv. Fuhuasheng</strain>
        <tissue evidence="4">Leaves</tissue>
    </source>
</reference>
<dbReference type="STRING" id="3818.A0A444Y7T8"/>
<evidence type="ECO:0000313" key="4">
    <source>
        <dbReference type="EMBL" id="RYQ98008.1"/>
    </source>
</evidence>
<dbReference type="Proteomes" id="UP000289738">
    <property type="component" value="Chromosome B08"/>
</dbReference>
<gene>
    <name evidence="4" type="ORF">Ahy_B08g094081</name>
</gene>
<evidence type="ECO:0000313" key="5">
    <source>
        <dbReference type="Proteomes" id="UP000289738"/>
    </source>
</evidence>
<organism evidence="4 5">
    <name type="scientific">Arachis hypogaea</name>
    <name type="common">Peanut</name>
    <dbReference type="NCBI Taxonomy" id="3818"/>
    <lineage>
        <taxon>Eukaryota</taxon>
        <taxon>Viridiplantae</taxon>
        <taxon>Streptophyta</taxon>
        <taxon>Embryophyta</taxon>
        <taxon>Tracheophyta</taxon>
        <taxon>Spermatophyta</taxon>
        <taxon>Magnoliopsida</taxon>
        <taxon>eudicotyledons</taxon>
        <taxon>Gunneridae</taxon>
        <taxon>Pentapetalae</taxon>
        <taxon>rosids</taxon>
        <taxon>fabids</taxon>
        <taxon>Fabales</taxon>
        <taxon>Fabaceae</taxon>
        <taxon>Papilionoideae</taxon>
        <taxon>50 kb inversion clade</taxon>
        <taxon>dalbergioids sensu lato</taxon>
        <taxon>Dalbergieae</taxon>
        <taxon>Pterocarpus clade</taxon>
        <taxon>Arachis</taxon>
    </lineage>
</organism>
<comment type="caution">
    <text evidence="4">The sequence shown here is derived from an EMBL/GenBank/DDBJ whole genome shotgun (WGS) entry which is preliminary data.</text>
</comment>
<feature type="region of interest" description="Disordered" evidence="1">
    <location>
        <begin position="50"/>
        <end position="88"/>
    </location>
</feature>
<feature type="transmembrane region" description="Helical" evidence="2">
    <location>
        <begin position="93"/>
        <end position="116"/>
    </location>
</feature>
<keyword evidence="3" id="KW-0732">Signal</keyword>
<protein>
    <recommendedName>
        <fullName evidence="6">Transmembrane protein</fullName>
    </recommendedName>
</protein>
<accession>A0A444Y7T8</accession>
<keyword evidence="5" id="KW-1185">Reference proteome</keyword>
<evidence type="ECO:0000256" key="2">
    <source>
        <dbReference type="SAM" id="Phobius"/>
    </source>
</evidence>
<dbReference type="AlphaFoldDB" id="A0A444Y7T8"/>
<keyword evidence="2" id="KW-1133">Transmembrane helix</keyword>
<evidence type="ECO:0000256" key="3">
    <source>
        <dbReference type="SAM" id="SignalP"/>
    </source>
</evidence>
<dbReference type="PANTHER" id="PTHR35718">
    <property type="entry name" value="EXPRESSED PROTEIN"/>
    <property type="match status" value="1"/>
</dbReference>
<sequence>MKNLTRLSFFLFITILCVSVVTAEERAPHGLVYVKPEAFSPSAYNFFHPINNNARKKKPETKTQEESEEATQIHESKSSSSSTKEDNNVSKNIGAGGIAGILFGIVFVVLLGTWFLMDQLDFVKNKTTSQPQTSNVSPVSFSILNVFQSFVLKAFRMVKDFRLPKRTRHIINF</sequence>
<feature type="chain" id="PRO_5019196886" description="Transmembrane protein" evidence="3">
    <location>
        <begin position="24"/>
        <end position="173"/>
    </location>
</feature>
<evidence type="ECO:0000256" key="1">
    <source>
        <dbReference type="SAM" id="MobiDB-lite"/>
    </source>
</evidence>
<keyword evidence="2" id="KW-0812">Transmembrane</keyword>
<dbReference type="PANTHER" id="PTHR35718:SF1">
    <property type="entry name" value="EXPRESSED PROTEIN"/>
    <property type="match status" value="1"/>
</dbReference>
<evidence type="ECO:0008006" key="6">
    <source>
        <dbReference type="Google" id="ProtNLM"/>
    </source>
</evidence>